<evidence type="ECO:0000259" key="1">
    <source>
        <dbReference type="PROSITE" id="PS51061"/>
    </source>
</evidence>
<feature type="domain" description="R3H" evidence="1">
    <location>
        <begin position="88"/>
        <end position="154"/>
    </location>
</feature>
<dbReference type="InterPro" id="IPR038008">
    <property type="entry name" value="Jag_KH"/>
</dbReference>
<dbReference type="CDD" id="cd02414">
    <property type="entry name" value="KH-II_Jag"/>
    <property type="match status" value="1"/>
</dbReference>
<reference evidence="2" key="1">
    <citation type="submission" date="2018-05" db="EMBL/GenBank/DDBJ databases">
        <authorList>
            <person name="Lanie J.A."/>
            <person name="Ng W.-L."/>
            <person name="Kazmierczak K.M."/>
            <person name="Andrzejewski T.M."/>
            <person name="Davidsen T.M."/>
            <person name="Wayne K.J."/>
            <person name="Tettelin H."/>
            <person name="Glass J.I."/>
            <person name="Rusch D."/>
            <person name="Podicherti R."/>
            <person name="Tsui H.-C.T."/>
            <person name="Winkler M.E."/>
        </authorList>
    </citation>
    <scope>NUCLEOTIDE SEQUENCE</scope>
</reference>
<sequence length="156" mass="16921">MDLQTQARITEDFVQGLLDKMGLDARVASTIDEDRLTVEAQGLNLGLAIGQRGETVRAITELSRTLVQRSSDGQAEGSLIVDIGGYRERRRSFLADFARSQAEEVLTDGRSRALEPMGAADRKVVHDTIGEIDGLMTVSEGSDADRRVVIMVESAG</sequence>
<proteinExistence type="predicted"/>
<dbReference type="PANTHER" id="PTHR35800">
    <property type="entry name" value="PROTEIN JAG"/>
    <property type="match status" value="1"/>
</dbReference>
<dbReference type="InterPro" id="IPR036867">
    <property type="entry name" value="R3H_dom_sf"/>
</dbReference>
<dbReference type="Gene3D" id="3.30.300.20">
    <property type="match status" value="1"/>
</dbReference>
<dbReference type="InterPro" id="IPR001374">
    <property type="entry name" value="R3H_dom"/>
</dbReference>
<dbReference type="Gene3D" id="3.30.1370.50">
    <property type="entry name" value="R3H-like domain"/>
    <property type="match status" value="1"/>
</dbReference>
<organism evidence="2">
    <name type="scientific">marine metagenome</name>
    <dbReference type="NCBI Taxonomy" id="408172"/>
    <lineage>
        <taxon>unclassified sequences</taxon>
        <taxon>metagenomes</taxon>
        <taxon>ecological metagenomes</taxon>
    </lineage>
</organism>
<dbReference type="EMBL" id="UINC01001977">
    <property type="protein sequence ID" value="SUZ91461.1"/>
    <property type="molecule type" value="Genomic_DNA"/>
</dbReference>
<protein>
    <recommendedName>
        <fullName evidence="1">R3H domain-containing protein</fullName>
    </recommendedName>
</protein>
<dbReference type="SUPFAM" id="SSF82708">
    <property type="entry name" value="R3H domain"/>
    <property type="match status" value="1"/>
</dbReference>
<dbReference type="Pfam" id="PF01424">
    <property type="entry name" value="R3H"/>
    <property type="match status" value="1"/>
</dbReference>
<evidence type="ECO:0000313" key="2">
    <source>
        <dbReference type="EMBL" id="SUZ91461.1"/>
    </source>
</evidence>
<dbReference type="PANTHER" id="PTHR35800:SF1">
    <property type="entry name" value="RNA-BINDING PROTEIN KHPB"/>
    <property type="match status" value="1"/>
</dbReference>
<gene>
    <name evidence="2" type="ORF">METZ01_LOCUS44315</name>
</gene>
<dbReference type="InterPro" id="IPR039247">
    <property type="entry name" value="KhpB"/>
</dbReference>
<dbReference type="AlphaFoldDB" id="A0A381RJE3"/>
<dbReference type="InterPro" id="IPR015946">
    <property type="entry name" value="KH_dom-like_a/b"/>
</dbReference>
<name>A0A381RJE3_9ZZZZ</name>
<dbReference type="PROSITE" id="PS51061">
    <property type="entry name" value="R3H"/>
    <property type="match status" value="1"/>
</dbReference>
<dbReference type="GO" id="GO:0003723">
    <property type="term" value="F:RNA binding"/>
    <property type="evidence" value="ECO:0007669"/>
    <property type="project" value="InterPro"/>
</dbReference>
<dbReference type="InterPro" id="IPR034079">
    <property type="entry name" value="R3H_KhpB"/>
</dbReference>
<accession>A0A381RJE3</accession>
<dbReference type="SMART" id="SM00393">
    <property type="entry name" value="R3H"/>
    <property type="match status" value="1"/>
</dbReference>
<dbReference type="CDD" id="cd02644">
    <property type="entry name" value="R3H_jag"/>
    <property type="match status" value="1"/>
</dbReference>